<keyword evidence="5" id="KW-1003">Cell membrane</keyword>
<dbReference type="FunFam" id="3.40.50.10140:FF:000006">
    <property type="entry name" value="Toll-like receptor 4"/>
    <property type="match status" value="1"/>
</dbReference>
<evidence type="ECO:0000256" key="2">
    <source>
        <dbReference type="ARBA" id="ARBA00004412"/>
    </source>
</evidence>
<dbReference type="GO" id="GO:0005886">
    <property type="term" value="C:plasma membrane"/>
    <property type="evidence" value="ECO:0000318"/>
    <property type="project" value="GO_Central"/>
</dbReference>
<dbReference type="GO" id="GO:0046696">
    <property type="term" value="C:lipopolysaccharide receptor complex"/>
    <property type="evidence" value="ECO:0000318"/>
    <property type="project" value="GO_Central"/>
</dbReference>
<dbReference type="GO" id="GO:0032991">
    <property type="term" value="C:protein-containing complex"/>
    <property type="evidence" value="ECO:0000353"/>
    <property type="project" value="ZFIN"/>
</dbReference>
<dbReference type="InterPro" id="IPR003591">
    <property type="entry name" value="Leu-rich_rpt_typical-subtyp"/>
</dbReference>
<dbReference type="SMR" id="A0A8M3B7X7"/>
<evidence type="ECO:0000256" key="17">
    <source>
        <dbReference type="ARBA" id="ARBA00023180"/>
    </source>
</evidence>
<evidence type="ECO:0000256" key="14">
    <source>
        <dbReference type="ARBA" id="ARBA00022989"/>
    </source>
</evidence>
<keyword evidence="10" id="KW-0677">Repeat</keyword>
<dbReference type="Pfam" id="PF13855">
    <property type="entry name" value="LRR_8"/>
    <property type="match status" value="2"/>
</dbReference>
<keyword evidence="8" id="KW-0812">Transmembrane</keyword>
<dbReference type="InterPro" id="IPR000157">
    <property type="entry name" value="TIR_dom"/>
</dbReference>
<gene>
    <name evidence="23 24" type="primary">tlr4ba</name>
    <name evidence="23" type="synonym">TIR4.1</name>
    <name evidence="23" type="synonym">tlr4a</name>
</gene>
<dbReference type="GO" id="GO:0001530">
    <property type="term" value="F:lipopolysaccharide binding"/>
    <property type="evidence" value="ECO:0000318"/>
    <property type="project" value="GO_Central"/>
</dbReference>
<evidence type="ECO:0000256" key="9">
    <source>
        <dbReference type="ARBA" id="ARBA00022729"/>
    </source>
</evidence>
<evidence type="ECO:0000256" key="8">
    <source>
        <dbReference type="ARBA" id="ARBA00022692"/>
    </source>
</evidence>
<evidence type="ECO:0000256" key="20">
    <source>
        <dbReference type="ARBA" id="ARBA00040109"/>
    </source>
</evidence>
<evidence type="ECO:0000313" key="22">
    <source>
        <dbReference type="Proteomes" id="UP000000437"/>
    </source>
</evidence>
<dbReference type="PROSITE" id="PS51450">
    <property type="entry name" value="LRR"/>
    <property type="match status" value="1"/>
</dbReference>
<keyword evidence="13 21" id="KW-0391">Immunity</keyword>
<evidence type="ECO:0000256" key="4">
    <source>
        <dbReference type="ARBA" id="ARBA00009634"/>
    </source>
</evidence>
<keyword evidence="9" id="KW-0732">Signal</keyword>
<evidence type="ECO:0000256" key="6">
    <source>
        <dbReference type="ARBA" id="ARBA00022588"/>
    </source>
</evidence>
<dbReference type="SUPFAM" id="SSF52200">
    <property type="entry name" value="Toll/Interleukin receptor TIR domain"/>
    <property type="match status" value="1"/>
</dbReference>
<dbReference type="SMART" id="SM00369">
    <property type="entry name" value="LRR_TYP"/>
    <property type="match status" value="8"/>
</dbReference>
<dbReference type="GeneID" id="403131"/>
<evidence type="ECO:0000256" key="7">
    <source>
        <dbReference type="ARBA" id="ARBA00022614"/>
    </source>
</evidence>
<protein>
    <recommendedName>
        <fullName evidence="20">Toll-like receptor 4</fullName>
    </recommendedName>
</protein>
<evidence type="ECO:0000256" key="5">
    <source>
        <dbReference type="ARBA" id="ARBA00022475"/>
    </source>
</evidence>
<dbReference type="GO" id="GO:0034142">
    <property type="term" value="P:toll-like receptor 4 signaling pathway"/>
    <property type="evidence" value="ECO:0000318"/>
    <property type="project" value="GO_Central"/>
</dbReference>
<dbReference type="SUPFAM" id="SSF52058">
    <property type="entry name" value="L domain-like"/>
    <property type="match status" value="2"/>
</dbReference>
<dbReference type="AlphaFoldDB" id="A0A8M3B7X7"/>
<evidence type="ECO:0000313" key="24">
    <source>
        <dbReference type="ZFIN" id="ZDB-GENE-040219-8"/>
    </source>
</evidence>
<keyword evidence="22" id="KW-1185">Reference proteome</keyword>
<dbReference type="GO" id="GO:0006954">
    <property type="term" value="P:inflammatory response"/>
    <property type="evidence" value="ECO:0000318"/>
    <property type="project" value="GO_Central"/>
</dbReference>
<dbReference type="AGR" id="ZFIN:ZDB-GENE-040219-8"/>
<evidence type="ECO:0000313" key="23">
    <source>
        <dbReference type="RefSeq" id="XP_009305503.2"/>
    </source>
</evidence>
<keyword evidence="17" id="KW-0325">Glycoprotein</keyword>
<dbReference type="ZFIN" id="ZDB-GENE-040219-8">
    <property type="gene designation" value="tlr4ba"/>
</dbReference>
<comment type="subcellular location">
    <subcellularLocation>
        <location evidence="1">Cell membrane</location>
        <topology evidence="1">Single-pass type I membrane protein</topology>
    </subcellularLocation>
    <subcellularLocation>
        <location evidence="3">Cell projection</location>
        <location evidence="3">Ruffle</location>
    </subcellularLocation>
    <subcellularLocation>
        <location evidence="2">Early endosome</location>
    </subcellularLocation>
</comment>
<evidence type="ECO:0000256" key="21">
    <source>
        <dbReference type="PIRNR" id="PIRNR037595"/>
    </source>
</evidence>
<dbReference type="PANTHER" id="PTHR24365:SF521">
    <property type="entry name" value="TOLL-LIKE RECEPTOR 4"/>
    <property type="match status" value="1"/>
</dbReference>
<dbReference type="GO" id="GO:0002755">
    <property type="term" value="P:MyD88-dependent toll-like receptor signaling pathway"/>
    <property type="evidence" value="ECO:0000318"/>
    <property type="project" value="GO_Central"/>
</dbReference>
<dbReference type="GO" id="GO:0001875">
    <property type="term" value="F:lipopolysaccharide immune receptor activity"/>
    <property type="evidence" value="ECO:0000318"/>
    <property type="project" value="GO_Central"/>
</dbReference>
<keyword evidence="19" id="KW-0966">Cell projection</keyword>
<evidence type="ECO:0000256" key="3">
    <source>
        <dbReference type="ARBA" id="ARBA00004466"/>
    </source>
</evidence>
<dbReference type="InterPro" id="IPR026906">
    <property type="entry name" value="LRR_5"/>
</dbReference>
<dbReference type="PROSITE" id="PS50104">
    <property type="entry name" value="TIR"/>
    <property type="match status" value="1"/>
</dbReference>
<evidence type="ECO:0000256" key="1">
    <source>
        <dbReference type="ARBA" id="ARBA00004251"/>
    </source>
</evidence>
<dbReference type="InterPro" id="IPR017241">
    <property type="entry name" value="Toll-like_receptor"/>
</dbReference>
<keyword evidence="11" id="KW-0967">Endosome</keyword>
<evidence type="ECO:0000256" key="13">
    <source>
        <dbReference type="ARBA" id="ARBA00022859"/>
    </source>
</evidence>
<evidence type="ECO:0000256" key="19">
    <source>
        <dbReference type="ARBA" id="ARBA00023273"/>
    </source>
</evidence>
<dbReference type="CTD" id="403131"/>
<dbReference type="FunFam" id="3.80.10.10:FF:000137">
    <property type="entry name" value="Toll-like receptor 3"/>
    <property type="match status" value="2"/>
</dbReference>
<dbReference type="Pfam" id="PF13306">
    <property type="entry name" value="LRR_5"/>
    <property type="match status" value="1"/>
</dbReference>
<dbReference type="GO" id="GO:0005769">
    <property type="term" value="C:early endosome"/>
    <property type="evidence" value="ECO:0007669"/>
    <property type="project" value="UniProtKB-SubCell"/>
</dbReference>
<dbReference type="SMART" id="SM00255">
    <property type="entry name" value="TIR"/>
    <property type="match status" value="1"/>
</dbReference>
<dbReference type="Proteomes" id="UP000000437">
    <property type="component" value="Chromosome 13"/>
</dbReference>
<keyword evidence="18 21" id="KW-0395">Inflammatory response</keyword>
<dbReference type="OrthoDB" id="1421090at2759"/>
<dbReference type="FunCoup" id="A0A8M3B7X7">
    <property type="interactions" value="514"/>
</dbReference>
<evidence type="ECO:0000256" key="11">
    <source>
        <dbReference type="ARBA" id="ARBA00022753"/>
    </source>
</evidence>
<sequence length="824" mass="94890">MAALKMGFYAISVFLICYYIANGEPCTRIIENLHYSCMGRNLSSIPSSIPSSVQTLDFSFNFFLQLKKTIFPVLSFLRVLDLSRCHIRQIENDAFYNVKNLTTLFLTGNPIIYFAPGCLNTLYNLQRLVLVDIGLESLQLNINNLTKLQELNVGTNYIQSMTLPPFMTTFKDFSLLDLHANNISIIRTDHTVVLREIGRNMTLILTWNPLLHIEPGAFKDVYLRQLDIRSAFVSFSAQKAALKALHGLNVKRLIFGKYREDNGFHFVDNDVLDGLCCFNFQEVSYYVLESAKTTIAIFRCMINATRITVKGGNIFKMETVHFHKTKELYLINNGLGTLPTKQLSHLHTLEKLEITHNSEPIFAEPFTDLPKLQYVDLSDNQLKIKHCCSTLLSGTPQINYLNLSLNSEISVDVGGFEGLDSLEILDFSYTRVVRIGYLSVLSNLKNLRYLDVSYSSVTFSNIFCFLGLSSLNVLKMAGNNFQGNVAKYVFNNLTLLEHLDMSFCHLVELHTSSFKYLQRLRHLNVKGNYLIKIDFLTHPNLKQLTSFYVEKNSITAIPLHVLQNLPMNLSEFDLSFNPIDCSCSQTDFMLWIINNQRVLKQPENILCKTISPNSDFRVTDFDIDHCVYKKKLIIVLPVFCVVFIVVLSILVYRFQFYLRYFWILLRGYRSPGQQECSYDAFVIFSSYDEAWVMNELMENLENGVPPIQLCLHMRDFQAGKSIASNIIDEGIMGSRKIIVVVSQHFIDSSWCRFEFELAQSRFLMERNANIIIIILEDVAERKTKKVIGLHKHLKKNTYLKWSRDPLSNMRFWIRLRKAIVATKQ</sequence>
<keyword evidence="14" id="KW-1133">Transmembrane helix</keyword>
<evidence type="ECO:0000256" key="15">
    <source>
        <dbReference type="ARBA" id="ARBA00023136"/>
    </source>
</evidence>
<comment type="similarity">
    <text evidence="4 21">Belongs to the Toll-like receptor family.</text>
</comment>
<dbReference type="PANTHER" id="PTHR24365">
    <property type="entry name" value="TOLL-LIKE RECEPTOR"/>
    <property type="match status" value="1"/>
</dbReference>
<keyword evidence="7" id="KW-0433">Leucine-rich repeat</keyword>
<dbReference type="RefSeq" id="XP_009305503.2">
    <property type="nucleotide sequence ID" value="XM_009307228.5"/>
</dbReference>
<dbReference type="InterPro" id="IPR035897">
    <property type="entry name" value="Toll_tir_struct_dom_sf"/>
</dbReference>
<evidence type="ECO:0000256" key="16">
    <source>
        <dbReference type="ARBA" id="ARBA00023170"/>
    </source>
</evidence>
<dbReference type="Pfam" id="PF01582">
    <property type="entry name" value="TIR"/>
    <property type="match status" value="1"/>
</dbReference>
<keyword evidence="16 21" id="KW-0675">Receptor</keyword>
<evidence type="ECO:0000256" key="18">
    <source>
        <dbReference type="ARBA" id="ARBA00023198"/>
    </source>
</evidence>
<name>A0A8M3B7X7_DANRE</name>
<reference evidence="23" key="1">
    <citation type="submission" date="2025-08" db="UniProtKB">
        <authorList>
            <consortium name="RefSeq"/>
        </authorList>
    </citation>
    <scope>IDENTIFICATION</scope>
    <source>
        <strain evidence="23">Tuebingen</strain>
        <tissue evidence="23">Fibroblasts and whole tissue</tissue>
    </source>
</reference>
<dbReference type="PIRSF" id="PIRSF037595">
    <property type="entry name" value="Toll-like_receptor"/>
    <property type="match status" value="1"/>
</dbReference>
<dbReference type="GO" id="GO:0001726">
    <property type="term" value="C:ruffle"/>
    <property type="evidence" value="ECO:0007669"/>
    <property type="project" value="UniProtKB-SubCell"/>
</dbReference>
<dbReference type="GO" id="GO:0050829">
    <property type="term" value="P:defense response to Gram-negative bacterium"/>
    <property type="evidence" value="ECO:0000318"/>
    <property type="project" value="GO_Central"/>
</dbReference>
<dbReference type="InterPro" id="IPR001611">
    <property type="entry name" value="Leu-rich_rpt"/>
</dbReference>
<dbReference type="GO" id="GO:0032497">
    <property type="term" value="P:detection of lipopolysaccharide"/>
    <property type="evidence" value="ECO:0000318"/>
    <property type="project" value="GO_Central"/>
</dbReference>
<keyword evidence="15" id="KW-0472">Membrane</keyword>
<proteinExistence type="inferred from homology"/>
<dbReference type="GO" id="GO:0045087">
    <property type="term" value="P:innate immune response"/>
    <property type="evidence" value="ECO:0007669"/>
    <property type="project" value="UniProtKB-UniRule"/>
</dbReference>
<accession>A0A8M3B7X7</accession>
<evidence type="ECO:0000256" key="10">
    <source>
        <dbReference type="ARBA" id="ARBA00022737"/>
    </source>
</evidence>
<dbReference type="InterPro" id="IPR032675">
    <property type="entry name" value="LRR_dom_sf"/>
</dbReference>
<dbReference type="GO" id="GO:0004888">
    <property type="term" value="F:transmembrane signaling receptor activity"/>
    <property type="evidence" value="ECO:0007669"/>
    <property type="project" value="InterPro"/>
</dbReference>
<organism evidence="22 23">
    <name type="scientific">Danio rerio</name>
    <name type="common">Zebrafish</name>
    <name type="synonym">Brachydanio rerio</name>
    <dbReference type="NCBI Taxonomy" id="7955"/>
    <lineage>
        <taxon>Eukaryota</taxon>
        <taxon>Metazoa</taxon>
        <taxon>Chordata</taxon>
        <taxon>Craniata</taxon>
        <taxon>Vertebrata</taxon>
        <taxon>Euteleostomi</taxon>
        <taxon>Actinopterygii</taxon>
        <taxon>Neopterygii</taxon>
        <taxon>Teleostei</taxon>
        <taxon>Ostariophysi</taxon>
        <taxon>Cypriniformes</taxon>
        <taxon>Danionidae</taxon>
        <taxon>Danioninae</taxon>
        <taxon>Danio</taxon>
    </lineage>
</organism>
<keyword evidence="6 21" id="KW-0399">Innate immunity</keyword>
<dbReference type="Gene3D" id="3.80.10.10">
    <property type="entry name" value="Ribonuclease Inhibitor"/>
    <property type="match status" value="1"/>
</dbReference>
<dbReference type="Gene3D" id="3.40.50.10140">
    <property type="entry name" value="Toll/interleukin-1 receptor homology (TIR) domain"/>
    <property type="match status" value="1"/>
</dbReference>
<keyword evidence="12" id="KW-0832">Ubl conjugation</keyword>
<evidence type="ECO:0000256" key="12">
    <source>
        <dbReference type="ARBA" id="ARBA00022843"/>
    </source>
</evidence>